<evidence type="ECO:0000256" key="1">
    <source>
        <dbReference type="ARBA" id="ARBA00010466"/>
    </source>
</evidence>
<keyword evidence="7" id="KW-1185">Reference proteome</keyword>
<keyword evidence="2" id="KW-0805">Transcription regulation</keyword>
<dbReference type="EMBL" id="FNUY01000001">
    <property type="protein sequence ID" value="SEF53852.1"/>
    <property type="molecule type" value="Genomic_DNA"/>
</dbReference>
<evidence type="ECO:0000313" key="6">
    <source>
        <dbReference type="EMBL" id="SEF53852.1"/>
    </source>
</evidence>
<dbReference type="PANTHER" id="PTHR34294">
    <property type="entry name" value="TRANSCRIPTIONAL REGULATOR-RELATED"/>
    <property type="match status" value="1"/>
</dbReference>
<evidence type="ECO:0000256" key="3">
    <source>
        <dbReference type="ARBA" id="ARBA00023125"/>
    </source>
</evidence>
<feature type="domain" description="Sugar-binding" evidence="5">
    <location>
        <begin position="78"/>
        <end position="323"/>
    </location>
</feature>
<gene>
    <name evidence="6" type="ORF">SAMN04488115_101409</name>
</gene>
<accession>A0A1H5STC7</accession>
<organism evidence="6 7">
    <name type="scientific">Bosea lathyri</name>
    <dbReference type="NCBI Taxonomy" id="1036778"/>
    <lineage>
        <taxon>Bacteria</taxon>
        <taxon>Pseudomonadati</taxon>
        <taxon>Pseudomonadota</taxon>
        <taxon>Alphaproteobacteria</taxon>
        <taxon>Hyphomicrobiales</taxon>
        <taxon>Boseaceae</taxon>
        <taxon>Bosea</taxon>
    </lineage>
</organism>
<dbReference type="InterPro" id="IPR036388">
    <property type="entry name" value="WH-like_DNA-bd_sf"/>
</dbReference>
<reference evidence="6 7" key="1">
    <citation type="submission" date="2016-10" db="EMBL/GenBank/DDBJ databases">
        <authorList>
            <person name="de Groot N.N."/>
        </authorList>
    </citation>
    <scope>NUCLEOTIDE SEQUENCE [LARGE SCALE GENOMIC DNA]</scope>
    <source>
        <strain evidence="6 7">DSM 26656</strain>
    </source>
</reference>
<evidence type="ECO:0000313" key="7">
    <source>
        <dbReference type="Proteomes" id="UP000236743"/>
    </source>
</evidence>
<proteinExistence type="inferred from homology"/>
<sequence>MARKPRDEAGSVRKQDSRSAARTIQLLEVARRFYLDTESKVVIAKRLGISRFTVSRLLEQARSSGLVRIDIRPPADVDFALSSALMRKTSLKRAIVLPSVDPGSELGLLADAAASYLVEVGVSEDVLGLVAGRTTSLILDRIEELTACSIVQLSGVSRASYFEHSPAETIRAMAMRFRGQTYPIYAPLLLDDAALVASLREQIGIADSVAQFPRLTRVLFSVGAWKDGGSGLYESLDQAGRDNAAKAGAVAEILGHLLDASGRRICQSLSDRCLTIPFDCLNAVADRVAVGGSARAQAVLACVRAGAATTLVTDSRTAEFVLAELG</sequence>
<evidence type="ECO:0000259" key="5">
    <source>
        <dbReference type="Pfam" id="PF04198"/>
    </source>
</evidence>
<name>A0A1H5STC7_9HYPH</name>
<dbReference type="AlphaFoldDB" id="A0A1H5STC7"/>
<dbReference type="GO" id="GO:0030246">
    <property type="term" value="F:carbohydrate binding"/>
    <property type="evidence" value="ECO:0007669"/>
    <property type="project" value="InterPro"/>
</dbReference>
<dbReference type="GO" id="GO:0003677">
    <property type="term" value="F:DNA binding"/>
    <property type="evidence" value="ECO:0007669"/>
    <property type="project" value="UniProtKB-KW"/>
</dbReference>
<dbReference type="Gene3D" id="1.10.10.10">
    <property type="entry name" value="Winged helix-like DNA-binding domain superfamily/Winged helix DNA-binding domain"/>
    <property type="match status" value="1"/>
</dbReference>
<dbReference type="Pfam" id="PF04198">
    <property type="entry name" value="Sugar-bind"/>
    <property type="match status" value="1"/>
</dbReference>
<keyword evidence="3 6" id="KW-0238">DNA-binding</keyword>
<dbReference type="Gene3D" id="3.40.50.1360">
    <property type="match status" value="1"/>
</dbReference>
<evidence type="ECO:0000256" key="4">
    <source>
        <dbReference type="ARBA" id="ARBA00023163"/>
    </source>
</evidence>
<comment type="similarity">
    <text evidence="1">Belongs to the SorC transcriptional regulatory family.</text>
</comment>
<protein>
    <submittedName>
        <fullName evidence="6">DNA-binding transcriptional regulator LsrR, DeoR family</fullName>
    </submittedName>
</protein>
<dbReference type="PANTHER" id="PTHR34294:SF1">
    <property type="entry name" value="TRANSCRIPTIONAL REGULATOR LSRR"/>
    <property type="match status" value="1"/>
</dbReference>
<dbReference type="Proteomes" id="UP000236743">
    <property type="component" value="Unassembled WGS sequence"/>
</dbReference>
<dbReference type="InterPro" id="IPR007324">
    <property type="entry name" value="Sugar-bd_dom_put"/>
</dbReference>
<dbReference type="InterPro" id="IPR037171">
    <property type="entry name" value="NagB/RpiA_transferase-like"/>
</dbReference>
<evidence type="ECO:0000256" key="2">
    <source>
        <dbReference type="ARBA" id="ARBA00023015"/>
    </source>
</evidence>
<dbReference type="InterPro" id="IPR051054">
    <property type="entry name" value="SorC_transcr_regulators"/>
</dbReference>
<dbReference type="SUPFAM" id="SSF100950">
    <property type="entry name" value="NagB/RpiA/CoA transferase-like"/>
    <property type="match status" value="1"/>
</dbReference>
<keyword evidence="4" id="KW-0804">Transcription</keyword>